<evidence type="ECO:0000313" key="2">
    <source>
        <dbReference type="Proteomes" id="UP000799118"/>
    </source>
</evidence>
<gene>
    <name evidence="1" type="ORF">BT96DRAFT_847445</name>
</gene>
<organism evidence="1 2">
    <name type="scientific">Gymnopus androsaceus JB14</name>
    <dbReference type="NCBI Taxonomy" id="1447944"/>
    <lineage>
        <taxon>Eukaryota</taxon>
        <taxon>Fungi</taxon>
        <taxon>Dikarya</taxon>
        <taxon>Basidiomycota</taxon>
        <taxon>Agaricomycotina</taxon>
        <taxon>Agaricomycetes</taxon>
        <taxon>Agaricomycetidae</taxon>
        <taxon>Agaricales</taxon>
        <taxon>Marasmiineae</taxon>
        <taxon>Omphalotaceae</taxon>
        <taxon>Gymnopus</taxon>
    </lineage>
</organism>
<sequence length="183" mass="20384">MRGFLASRFFSQPPALENPLCAEFAQDAVLEMIKTVLPEELALILWYNKSRATSRICPACQRLYHVADVLPDNAELTKNMGPSKPLHPPPELEREQELSGLCSSMCFILASFNQCDPRTTKAAWGHTAEEIDDASWAILNGASSLLVSDQDAANALVMLVRMTRLDDLGLTQLCFPDMNWEDQ</sequence>
<dbReference type="AlphaFoldDB" id="A0A6A4INN2"/>
<accession>A0A6A4INN2</accession>
<keyword evidence="2" id="KW-1185">Reference proteome</keyword>
<proteinExistence type="predicted"/>
<evidence type="ECO:0000313" key="1">
    <source>
        <dbReference type="EMBL" id="KAE9410548.1"/>
    </source>
</evidence>
<dbReference type="OrthoDB" id="3153997at2759"/>
<name>A0A6A4INN2_9AGAR</name>
<protein>
    <submittedName>
        <fullName evidence="1">Uncharacterized protein</fullName>
    </submittedName>
</protein>
<dbReference type="Proteomes" id="UP000799118">
    <property type="component" value="Unassembled WGS sequence"/>
</dbReference>
<dbReference type="EMBL" id="ML769385">
    <property type="protein sequence ID" value="KAE9410548.1"/>
    <property type="molecule type" value="Genomic_DNA"/>
</dbReference>
<reference evidence="1" key="1">
    <citation type="journal article" date="2019" name="Environ. Microbiol.">
        <title>Fungal ecological strategies reflected in gene transcription - a case study of two litter decomposers.</title>
        <authorList>
            <person name="Barbi F."/>
            <person name="Kohler A."/>
            <person name="Barry K."/>
            <person name="Baskaran P."/>
            <person name="Daum C."/>
            <person name="Fauchery L."/>
            <person name="Ihrmark K."/>
            <person name="Kuo A."/>
            <person name="LaButti K."/>
            <person name="Lipzen A."/>
            <person name="Morin E."/>
            <person name="Grigoriev I.V."/>
            <person name="Henrissat B."/>
            <person name="Lindahl B."/>
            <person name="Martin F."/>
        </authorList>
    </citation>
    <scope>NUCLEOTIDE SEQUENCE</scope>
    <source>
        <strain evidence="1">JB14</strain>
    </source>
</reference>